<dbReference type="SUPFAM" id="SSF88946">
    <property type="entry name" value="Sigma2 domain of RNA polymerase sigma factors"/>
    <property type="match status" value="1"/>
</dbReference>
<evidence type="ECO:0000256" key="1">
    <source>
        <dbReference type="ARBA" id="ARBA00010641"/>
    </source>
</evidence>
<evidence type="ECO:0000256" key="6">
    <source>
        <dbReference type="SAM" id="MobiDB-lite"/>
    </source>
</evidence>
<keyword evidence="4" id="KW-0238">DNA-binding</keyword>
<dbReference type="InterPro" id="IPR007627">
    <property type="entry name" value="RNA_pol_sigma70_r2"/>
</dbReference>
<dbReference type="InterPro" id="IPR036388">
    <property type="entry name" value="WH-like_DNA-bd_sf"/>
</dbReference>
<dbReference type="InterPro" id="IPR014284">
    <property type="entry name" value="RNA_pol_sigma-70_dom"/>
</dbReference>
<protein>
    <recommendedName>
        <fullName evidence="7">RNA polymerase sigma-70 region 2 domain-containing protein</fullName>
    </recommendedName>
</protein>
<feature type="region of interest" description="Disordered" evidence="6">
    <location>
        <begin position="43"/>
        <end position="66"/>
    </location>
</feature>
<dbReference type="PANTHER" id="PTHR43133:SF8">
    <property type="entry name" value="RNA POLYMERASE SIGMA FACTOR HI_1459-RELATED"/>
    <property type="match status" value="1"/>
</dbReference>
<proteinExistence type="inferred from homology"/>
<evidence type="ECO:0000256" key="5">
    <source>
        <dbReference type="ARBA" id="ARBA00023163"/>
    </source>
</evidence>
<dbReference type="Pfam" id="PF04542">
    <property type="entry name" value="Sigma70_r2"/>
    <property type="match status" value="1"/>
</dbReference>
<comment type="similarity">
    <text evidence="1">Belongs to the sigma-70 factor family. ECF subfamily.</text>
</comment>
<dbReference type="GO" id="GO:0016987">
    <property type="term" value="F:sigma factor activity"/>
    <property type="evidence" value="ECO:0007669"/>
    <property type="project" value="UniProtKB-KW"/>
</dbReference>
<dbReference type="SUPFAM" id="SSF88659">
    <property type="entry name" value="Sigma3 and sigma4 domains of RNA polymerase sigma factors"/>
    <property type="match status" value="1"/>
</dbReference>
<dbReference type="NCBIfam" id="TIGR02937">
    <property type="entry name" value="sigma70-ECF"/>
    <property type="match status" value="1"/>
</dbReference>
<keyword evidence="2" id="KW-0805">Transcription regulation</keyword>
<sequence length="283" mass="31383">MPAAGCALALRALSAIGFSDGAAAGRIFVTFRRPRLAGAATLRNSAGDGSQQPGLQPGSSGQESIPRTVWESASVVTGRLGRLPLTPGSGEEAPDEDAALLAALQDGDDAARRQAIEDLYFAYAGRFQDYYRRHGASSAEAADWTQDTFIQVLRRADTVRDHRRLRAWLWTTARHVMIDAIRRRRGTFALSDEVAERLVDPDAPPLEQIQRDEHQDCLRREFERFAEAFPDRAQCLIWAAVDGLSMVEIGDLLSRTPGATREYLSQCRKKLRPFLERCQESEP</sequence>
<keyword evidence="5" id="KW-0804">Transcription</keyword>
<evidence type="ECO:0000313" key="9">
    <source>
        <dbReference type="Proteomes" id="UP000245474"/>
    </source>
</evidence>
<comment type="caution">
    <text evidence="8">The sequence shown here is derived from an EMBL/GenBank/DDBJ whole genome shotgun (WGS) entry which is preliminary data.</text>
</comment>
<dbReference type="AlphaFoldDB" id="A0A2U2N9Q7"/>
<dbReference type="InterPro" id="IPR013325">
    <property type="entry name" value="RNA_pol_sigma_r2"/>
</dbReference>
<dbReference type="Gene3D" id="1.10.1740.10">
    <property type="match status" value="1"/>
</dbReference>
<evidence type="ECO:0000259" key="7">
    <source>
        <dbReference type="Pfam" id="PF04542"/>
    </source>
</evidence>
<accession>A0A2U2N9Q7</accession>
<dbReference type="InterPro" id="IPR039425">
    <property type="entry name" value="RNA_pol_sigma-70-like"/>
</dbReference>
<feature type="compositionally biased region" description="Low complexity" evidence="6">
    <location>
        <begin position="49"/>
        <end position="64"/>
    </location>
</feature>
<gene>
    <name evidence="8" type="ORF">DEM34_00665</name>
</gene>
<evidence type="ECO:0000313" key="8">
    <source>
        <dbReference type="EMBL" id="PWG65810.1"/>
    </source>
</evidence>
<dbReference type="InterPro" id="IPR013324">
    <property type="entry name" value="RNA_pol_sigma_r3/r4-like"/>
</dbReference>
<dbReference type="Gene3D" id="1.10.10.10">
    <property type="entry name" value="Winged helix-like DNA-binding domain superfamily/Winged helix DNA-binding domain"/>
    <property type="match status" value="1"/>
</dbReference>
<dbReference type="GO" id="GO:0006352">
    <property type="term" value="P:DNA-templated transcription initiation"/>
    <property type="evidence" value="ECO:0007669"/>
    <property type="project" value="InterPro"/>
</dbReference>
<keyword evidence="9" id="KW-1185">Reference proteome</keyword>
<dbReference type="Proteomes" id="UP000245474">
    <property type="component" value="Unassembled WGS sequence"/>
</dbReference>
<keyword evidence="3" id="KW-0731">Sigma factor</keyword>
<feature type="domain" description="RNA polymerase sigma-70 region 2" evidence="7">
    <location>
        <begin position="122"/>
        <end position="185"/>
    </location>
</feature>
<dbReference type="PANTHER" id="PTHR43133">
    <property type="entry name" value="RNA POLYMERASE ECF-TYPE SIGMA FACTO"/>
    <property type="match status" value="1"/>
</dbReference>
<dbReference type="EMBL" id="QFFI01000001">
    <property type="protein sequence ID" value="PWG65810.1"/>
    <property type="molecule type" value="Genomic_DNA"/>
</dbReference>
<evidence type="ECO:0000256" key="4">
    <source>
        <dbReference type="ARBA" id="ARBA00023125"/>
    </source>
</evidence>
<evidence type="ECO:0000256" key="2">
    <source>
        <dbReference type="ARBA" id="ARBA00023015"/>
    </source>
</evidence>
<reference evidence="8 9" key="1">
    <citation type="submission" date="2018-05" db="EMBL/GenBank/DDBJ databases">
        <title>Spiribacter halobius sp. nov., a moderately halophilic bacterium isolated from marine solar saltern.</title>
        <authorList>
            <person name="Zheng W.-S."/>
            <person name="Lu D.-C."/>
            <person name="Du Z.-J."/>
        </authorList>
    </citation>
    <scope>NUCLEOTIDE SEQUENCE [LARGE SCALE GENOMIC DNA]</scope>
    <source>
        <strain evidence="8 9">E85</strain>
    </source>
</reference>
<evidence type="ECO:0000256" key="3">
    <source>
        <dbReference type="ARBA" id="ARBA00023082"/>
    </source>
</evidence>
<name>A0A2U2N9Q7_9GAMM</name>
<dbReference type="GO" id="GO:0003677">
    <property type="term" value="F:DNA binding"/>
    <property type="evidence" value="ECO:0007669"/>
    <property type="project" value="UniProtKB-KW"/>
</dbReference>
<organism evidence="8 9">
    <name type="scientific">Sediminicurvatus halobius</name>
    <dbReference type="NCBI Taxonomy" id="2182432"/>
    <lineage>
        <taxon>Bacteria</taxon>
        <taxon>Pseudomonadati</taxon>
        <taxon>Pseudomonadota</taxon>
        <taxon>Gammaproteobacteria</taxon>
        <taxon>Chromatiales</taxon>
        <taxon>Ectothiorhodospiraceae</taxon>
        <taxon>Sediminicurvatus</taxon>
    </lineage>
</organism>